<evidence type="ECO:0000313" key="1">
    <source>
        <dbReference type="EMBL" id="KAK3490649.1"/>
    </source>
</evidence>
<proteinExistence type="predicted"/>
<reference evidence="1 2" key="1">
    <citation type="journal article" date="2023" name="Mol. Phylogenet. Evol.">
        <title>Genome-scale phylogeny and comparative genomics of the fungal order Sordariales.</title>
        <authorList>
            <person name="Hensen N."/>
            <person name="Bonometti L."/>
            <person name="Westerberg I."/>
            <person name="Brannstrom I.O."/>
            <person name="Guillou S."/>
            <person name="Cros-Aarteil S."/>
            <person name="Calhoun S."/>
            <person name="Haridas S."/>
            <person name="Kuo A."/>
            <person name="Mondo S."/>
            <person name="Pangilinan J."/>
            <person name="Riley R."/>
            <person name="LaButti K."/>
            <person name="Andreopoulos B."/>
            <person name="Lipzen A."/>
            <person name="Chen C."/>
            <person name="Yan M."/>
            <person name="Daum C."/>
            <person name="Ng V."/>
            <person name="Clum A."/>
            <person name="Steindorff A."/>
            <person name="Ohm R.A."/>
            <person name="Martin F."/>
            <person name="Silar P."/>
            <person name="Natvig D.O."/>
            <person name="Lalanne C."/>
            <person name="Gautier V."/>
            <person name="Ament-Velasquez S.L."/>
            <person name="Kruys A."/>
            <person name="Hutchinson M.I."/>
            <person name="Powell A.J."/>
            <person name="Barry K."/>
            <person name="Miller A.N."/>
            <person name="Grigoriev I.V."/>
            <person name="Debuchy R."/>
            <person name="Gladieux P."/>
            <person name="Hiltunen Thoren M."/>
            <person name="Johannesson H."/>
        </authorList>
    </citation>
    <scope>NUCLEOTIDE SEQUENCE [LARGE SCALE GENOMIC DNA]</scope>
    <source>
        <strain evidence="1 2">FGSC 10403</strain>
    </source>
</reference>
<organism evidence="1 2">
    <name type="scientific">Neurospora hispaniola</name>
    <dbReference type="NCBI Taxonomy" id="588809"/>
    <lineage>
        <taxon>Eukaryota</taxon>
        <taxon>Fungi</taxon>
        <taxon>Dikarya</taxon>
        <taxon>Ascomycota</taxon>
        <taxon>Pezizomycotina</taxon>
        <taxon>Sordariomycetes</taxon>
        <taxon>Sordariomycetidae</taxon>
        <taxon>Sordariales</taxon>
        <taxon>Sordariaceae</taxon>
        <taxon>Neurospora</taxon>
    </lineage>
</organism>
<sequence length="113" mass="12888">MESATGPRDEWKAKKSDEDLIRGWAGCRDGSRSAQLWTASPLYERGKINACADDEKEIETKTGAELGARRKKVDFFFSSRDEEEQAATKMARQDNCEDLQCHRPFKSKVVEEQ</sequence>
<dbReference type="AlphaFoldDB" id="A0AAJ0MQ95"/>
<dbReference type="Proteomes" id="UP001285908">
    <property type="component" value="Unassembled WGS sequence"/>
</dbReference>
<evidence type="ECO:0000313" key="2">
    <source>
        <dbReference type="Proteomes" id="UP001285908"/>
    </source>
</evidence>
<comment type="caution">
    <text evidence="1">The sequence shown here is derived from an EMBL/GenBank/DDBJ whole genome shotgun (WGS) entry which is preliminary data.</text>
</comment>
<dbReference type="RefSeq" id="XP_062691832.1">
    <property type="nucleotide sequence ID" value="XM_062838998.1"/>
</dbReference>
<dbReference type="GeneID" id="87876620"/>
<protein>
    <submittedName>
        <fullName evidence="1">Uncharacterized protein</fullName>
    </submittedName>
</protein>
<keyword evidence="2" id="KW-1185">Reference proteome</keyword>
<dbReference type="EMBL" id="JAULSX010000005">
    <property type="protein sequence ID" value="KAK3490649.1"/>
    <property type="molecule type" value="Genomic_DNA"/>
</dbReference>
<name>A0AAJ0MQ95_9PEZI</name>
<accession>A0AAJ0MQ95</accession>
<gene>
    <name evidence="1" type="ORF">B0T23DRAFT_405465</name>
</gene>